<proteinExistence type="inferred from homology"/>
<dbReference type="FunFam" id="3.40.50.11660:FF:000004">
    <property type="entry name" value="Glycoprotein 3-alpha-L-fucosyltransferase A"/>
    <property type="match status" value="1"/>
</dbReference>
<dbReference type="Gene3D" id="3.40.50.11660">
    <property type="entry name" value="Glycosyl transferase family 10, C-terminal domain"/>
    <property type="match status" value="1"/>
</dbReference>
<keyword evidence="6 12" id="KW-0812">Transmembrane</keyword>
<keyword evidence="8 12" id="KW-1133">Transmembrane helix</keyword>
<dbReference type="AlphaFoldDB" id="A0A9W3BND4"/>
<gene>
    <name evidence="16 17 18 19 20 21 22 23" type="primary">LOC106052510</name>
</gene>
<dbReference type="GO" id="GO:0032580">
    <property type="term" value="C:Golgi cisterna membrane"/>
    <property type="evidence" value="ECO:0007669"/>
    <property type="project" value="UniProtKB-SubCell"/>
</dbReference>
<accession>A0A9W3BND4</accession>
<keyword evidence="4 12" id="KW-0328">Glycosyltransferase</keyword>
<dbReference type="Pfam" id="PF17039">
    <property type="entry name" value="Glyco_tran_10_N"/>
    <property type="match status" value="1"/>
</dbReference>
<evidence type="ECO:0000313" key="15">
    <source>
        <dbReference type="Proteomes" id="UP001165740"/>
    </source>
</evidence>
<evidence type="ECO:0000313" key="17">
    <source>
        <dbReference type="RefSeq" id="XP_055900896.1"/>
    </source>
</evidence>
<dbReference type="GeneID" id="106052510"/>
<evidence type="ECO:0000256" key="9">
    <source>
        <dbReference type="ARBA" id="ARBA00023034"/>
    </source>
</evidence>
<feature type="domain" description="Fucosyltransferase C-terminal" evidence="13">
    <location>
        <begin position="249"/>
        <end position="423"/>
    </location>
</feature>
<evidence type="ECO:0000313" key="21">
    <source>
        <dbReference type="RefSeq" id="XP_055900900.1"/>
    </source>
</evidence>
<keyword evidence="15" id="KW-1185">Reference proteome</keyword>
<keyword evidence="7" id="KW-0735">Signal-anchor</keyword>
<evidence type="ECO:0000256" key="4">
    <source>
        <dbReference type="ARBA" id="ARBA00022676"/>
    </source>
</evidence>
<evidence type="ECO:0000313" key="18">
    <source>
        <dbReference type="RefSeq" id="XP_055900897.1"/>
    </source>
</evidence>
<dbReference type="SUPFAM" id="SSF53756">
    <property type="entry name" value="UDP-Glycosyltransferase/glycogen phosphorylase"/>
    <property type="match status" value="1"/>
</dbReference>
<dbReference type="RefSeq" id="XP_055900899.1">
    <property type="nucleotide sequence ID" value="XM_056044924.1"/>
</dbReference>
<evidence type="ECO:0000259" key="14">
    <source>
        <dbReference type="Pfam" id="PF17039"/>
    </source>
</evidence>
<keyword evidence="5 12" id="KW-0808">Transferase</keyword>
<evidence type="ECO:0000256" key="2">
    <source>
        <dbReference type="ARBA" id="ARBA00004922"/>
    </source>
</evidence>
<organism evidence="15 19">
    <name type="scientific">Biomphalaria glabrata</name>
    <name type="common">Bloodfluke planorb</name>
    <name type="synonym">Freshwater snail</name>
    <dbReference type="NCBI Taxonomy" id="6526"/>
    <lineage>
        <taxon>Eukaryota</taxon>
        <taxon>Metazoa</taxon>
        <taxon>Spiralia</taxon>
        <taxon>Lophotrochozoa</taxon>
        <taxon>Mollusca</taxon>
        <taxon>Gastropoda</taxon>
        <taxon>Heterobranchia</taxon>
        <taxon>Euthyneura</taxon>
        <taxon>Panpulmonata</taxon>
        <taxon>Hygrophila</taxon>
        <taxon>Lymnaeoidea</taxon>
        <taxon>Planorbidae</taxon>
        <taxon>Biomphalaria</taxon>
    </lineage>
</organism>
<dbReference type="InterPro" id="IPR038577">
    <property type="entry name" value="GT10-like_C_sf"/>
</dbReference>
<dbReference type="InterPro" id="IPR001503">
    <property type="entry name" value="Glyco_trans_10"/>
</dbReference>
<name>A0A9W3BND4_BIOGL</name>
<keyword evidence="9 12" id="KW-0333">Golgi apparatus</keyword>
<dbReference type="InterPro" id="IPR055270">
    <property type="entry name" value="Glyco_tran_10_C"/>
</dbReference>
<dbReference type="Proteomes" id="UP001165740">
    <property type="component" value="Chromosome 10"/>
</dbReference>
<evidence type="ECO:0000313" key="16">
    <source>
        <dbReference type="RefSeq" id="XP_055900895.1"/>
    </source>
</evidence>
<evidence type="ECO:0000256" key="7">
    <source>
        <dbReference type="ARBA" id="ARBA00022968"/>
    </source>
</evidence>
<evidence type="ECO:0000259" key="13">
    <source>
        <dbReference type="Pfam" id="PF00852"/>
    </source>
</evidence>
<keyword evidence="10 12" id="KW-0472">Membrane</keyword>
<evidence type="ECO:0000256" key="8">
    <source>
        <dbReference type="ARBA" id="ARBA00022989"/>
    </source>
</evidence>
<evidence type="ECO:0000313" key="19">
    <source>
        <dbReference type="RefSeq" id="XP_055900898.1"/>
    </source>
</evidence>
<dbReference type="OrthoDB" id="427096at2759"/>
<sequence length="456" mass="52288">MRFHLKKTIQVVVVIGCVLVYINVYLSTKSFWTLNWTSEPNQRAPRKNDVPSTTRESISNITNTTTTTAASEVLFKQSQLLTVTSLHPEVYPNTEHYTDDRIVSQLNFVPPSLSRQLQSGASSVKLRKILLYNGIGGWDIKRGQETFLDQKCKVPYCEITESKSDMQDAHVVLFQGPPRAGGNKPPHQNWLVFLLESPYHTPGLGSANGLVNWTASYRHDSTIVAPYEKFVAYNTSRLTQPQQKNYAAGKTKMVAWFVSNCGARNGRRQYADELAKYIQVDIYGGCGPLQCPRHESNKCFDMLNNDYKFYLSFENSNCRDYITEKFFINGLKHDVIPIVMGAAPEDYVRAAPPHSFIHVDEFESPKHLADYLHLLDKDDKLYNEYFQWKGTGDIINTFFWCRVCALAHDDDRGQSWYNDVEAWWRNSEVCIGTDNWRNRTKPNQLIADMPIVIPRK</sequence>
<evidence type="ECO:0000256" key="6">
    <source>
        <dbReference type="ARBA" id="ARBA00022692"/>
    </source>
</evidence>
<feature type="domain" description="Fucosyltransferase N-terminal" evidence="14">
    <location>
        <begin position="128"/>
        <end position="227"/>
    </location>
</feature>
<comment type="subcellular location">
    <subcellularLocation>
        <location evidence="1">Golgi apparatus membrane</location>
        <topology evidence="1">Single-pass type II membrane protein</topology>
    </subcellularLocation>
    <subcellularLocation>
        <location evidence="12">Golgi apparatus</location>
        <location evidence="12">Golgi stack membrane</location>
        <topology evidence="12">Single-pass type II membrane protein</topology>
    </subcellularLocation>
</comment>
<evidence type="ECO:0000313" key="22">
    <source>
        <dbReference type="RefSeq" id="XP_055900901.1"/>
    </source>
</evidence>
<dbReference type="OMA" id="PHNYEQI"/>
<dbReference type="PANTHER" id="PTHR48438">
    <property type="entry name" value="ALPHA-(1,3)-FUCOSYLTRANSFERASE C-RELATED"/>
    <property type="match status" value="1"/>
</dbReference>
<dbReference type="RefSeq" id="XP_055900901.1">
    <property type="nucleotide sequence ID" value="XM_056044926.1"/>
</dbReference>
<dbReference type="GO" id="GO:0008417">
    <property type="term" value="F:fucosyltransferase activity"/>
    <property type="evidence" value="ECO:0007669"/>
    <property type="project" value="InterPro"/>
</dbReference>
<evidence type="ECO:0000313" key="23">
    <source>
        <dbReference type="RefSeq" id="XP_055900903.1"/>
    </source>
</evidence>
<dbReference type="EC" id="2.4.1.-" evidence="12"/>
<dbReference type="InterPro" id="IPR031481">
    <property type="entry name" value="Glyco_tran_10_N"/>
</dbReference>
<dbReference type="RefSeq" id="XP_055900903.1">
    <property type="nucleotide sequence ID" value="XM_056044928.1"/>
</dbReference>
<evidence type="ECO:0000256" key="10">
    <source>
        <dbReference type="ARBA" id="ARBA00023136"/>
    </source>
</evidence>
<dbReference type="PANTHER" id="PTHR48438:SF1">
    <property type="entry name" value="ALPHA-(1,3)-FUCOSYLTRANSFERASE C-RELATED"/>
    <property type="match status" value="1"/>
</dbReference>
<reference evidence="16 17" key="1">
    <citation type="submission" date="2025-04" db="UniProtKB">
        <authorList>
            <consortium name="RefSeq"/>
        </authorList>
    </citation>
    <scope>IDENTIFICATION</scope>
</reference>
<comment type="pathway">
    <text evidence="2">Protein modification; protein glycosylation.</text>
</comment>
<dbReference type="RefSeq" id="XP_055900898.1">
    <property type="nucleotide sequence ID" value="XM_056044923.1"/>
</dbReference>
<keyword evidence="11" id="KW-0325">Glycoprotein</keyword>
<dbReference type="GO" id="GO:0000139">
    <property type="term" value="C:Golgi membrane"/>
    <property type="evidence" value="ECO:0007669"/>
    <property type="project" value="UniProtKB-SubCell"/>
</dbReference>
<dbReference type="RefSeq" id="XP_055900897.1">
    <property type="nucleotide sequence ID" value="XM_056044922.1"/>
</dbReference>
<evidence type="ECO:0000313" key="20">
    <source>
        <dbReference type="RefSeq" id="XP_055900899.1"/>
    </source>
</evidence>
<feature type="transmembrane region" description="Helical" evidence="12">
    <location>
        <begin position="12"/>
        <end position="32"/>
    </location>
</feature>
<dbReference type="Pfam" id="PF00852">
    <property type="entry name" value="Glyco_transf_10"/>
    <property type="match status" value="1"/>
</dbReference>
<dbReference type="RefSeq" id="XP_055900895.1">
    <property type="nucleotide sequence ID" value="XM_056044920.1"/>
</dbReference>
<evidence type="ECO:0000256" key="12">
    <source>
        <dbReference type="RuleBase" id="RU003832"/>
    </source>
</evidence>
<evidence type="ECO:0000256" key="5">
    <source>
        <dbReference type="ARBA" id="ARBA00022679"/>
    </source>
</evidence>
<dbReference type="RefSeq" id="XP_055900896.1">
    <property type="nucleotide sequence ID" value="XM_056044921.1"/>
</dbReference>
<evidence type="ECO:0000256" key="3">
    <source>
        <dbReference type="ARBA" id="ARBA00008919"/>
    </source>
</evidence>
<evidence type="ECO:0000256" key="11">
    <source>
        <dbReference type="ARBA" id="ARBA00023180"/>
    </source>
</evidence>
<dbReference type="RefSeq" id="XP_055900900.1">
    <property type="nucleotide sequence ID" value="XM_056044925.1"/>
</dbReference>
<comment type="similarity">
    <text evidence="3 12">Belongs to the glycosyltransferase 10 family.</text>
</comment>
<evidence type="ECO:0000256" key="1">
    <source>
        <dbReference type="ARBA" id="ARBA00004323"/>
    </source>
</evidence>
<protein>
    <recommendedName>
        <fullName evidence="12">Fucosyltransferase</fullName>
        <ecNumber evidence="12">2.4.1.-</ecNumber>
    </recommendedName>
</protein>